<feature type="binding site" evidence="9">
    <location>
        <position position="13"/>
    </location>
    <ligand>
        <name>ATP</name>
        <dbReference type="ChEBI" id="CHEBI:30616"/>
    </ligand>
</feature>
<keyword evidence="4 9" id="KW-0547">Nucleotide-binding</keyword>
<feature type="binding site" evidence="9">
    <location>
        <position position="82"/>
    </location>
    <ligand>
        <name>sn-glycerol 3-phosphate</name>
        <dbReference type="ChEBI" id="CHEBI:57597"/>
    </ligand>
</feature>
<evidence type="ECO:0000256" key="6">
    <source>
        <dbReference type="ARBA" id="ARBA00022798"/>
    </source>
</evidence>
<dbReference type="GO" id="GO:0005524">
    <property type="term" value="F:ATP binding"/>
    <property type="evidence" value="ECO:0007669"/>
    <property type="project" value="UniProtKB-UniRule"/>
</dbReference>
<dbReference type="Pfam" id="PF00370">
    <property type="entry name" value="FGGY_N"/>
    <property type="match status" value="1"/>
</dbReference>
<dbReference type="CDD" id="cd07786">
    <property type="entry name" value="FGGY_EcGK_like"/>
    <property type="match status" value="1"/>
</dbReference>
<dbReference type="Pfam" id="PF02782">
    <property type="entry name" value="FGGY_C"/>
    <property type="match status" value="1"/>
</dbReference>
<dbReference type="RefSeq" id="WP_109721151.1">
    <property type="nucleotide sequence ID" value="NZ_QEQK01000013.1"/>
</dbReference>
<reference evidence="13 14" key="1">
    <citation type="submission" date="2018-05" db="EMBL/GenBank/DDBJ databases">
        <title>Abyssibacter profundi OUC007T gen. nov., sp. nov, a marine bacterium isolated from seawater of the Mariana Trench.</title>
        <authorList>
            <person name="Zhou S."/>
        </authorList>
    </citation>
    <scope>NUCLEOTIDE SEQUENCE [LARGE SCALE GENOMIC DNA]</scope>
    <source>
        <strain evidence="13 14">OUC007</strain>
    </source>
</reference>
<feature type="binding site" evidence="9">
    <location>
        <position position="408"/>
    </location>
    <ligand>
        <name>ADP</name>
        <dbReference type="ChEBI" id="CHEBI:456216"/>
    </ligand>
</feature>
<feature type="binding site" evidence="9">
    <location>
        <position position="244"/>
    </location>
    <ligand>
        <name>glycerol</name>
        <dbReference type="ChEBI" id="CHEBI:17754"/>
    </ligand>
</feature>
<dbReference type="GO" id="GO:0019563">
    <property type="term" value="P:glycerol catabolic process"/>
    <property type="evidence" value="ECO:0007669"/>
    <property type="project" value="UniProtKB-UniRule"/>
</dbReference>
<feature type="binding site" evidence="9">
    <location>
        <position position="12"/>
    </location>
    <ligand>
        <name>sn-glycerol 3-phosphate</name>
        <dbReference type="ChEBI" id="CHEBI:57597"/>
    </ligand>
</feature>
<dbReference type="NCBIfam" id="NF000756">
    <property type="entry name" value="PRK00047.1"/>
    <property type="match status" value="1"/>
</dbReference>
<feature type="domain" description="Carbohydrate kinase FGGY N-terminal" evidence="11">
    <location>
        <begin position="6"/>
        <end position="250"/>
    </location>
</feature>
<evidence type="ECO:0000256" key="9">
    <source>
        <dbReference type="HAMAP-Rule" id="MF_00186"/>
    </source>
</evidence>
<evidence type="ECO:0000256" key="4">
    <source>
        <dbReference type="ARBA" id="ARBA00022741"/>
    </source>
</evidence>
<accession>A0A383XR98</accession>
<comment type="caution">
    <text evidence="13">The sequence shown here is derived from an EMBL/GenBank/DDBJ whole genome shotgun (WGS) entry which is preliminary data.</text>
</comment>
<dbReference type="PANTHER" id="PTHR10196">
    <property type="entry name" value="SUGAR KINASE"/>
    <property type="match status" value="1"/>
</dbReference>
<evidence type="ECO:0000256" key="2">
    <source>
        <dbReference type="ARBA" id="ARBA00009156"/>
    </source>
</evidence>
<sequence>MSTKLLAIDQGTTSTRAIIFDESGRILESAQTEFEQIYPQGGWVEHDAEVIWSDTVKVCREVLERVGIEASELAGCGITNQRETTVVWDRKTGQPIHNAIVWQDRRTADRCRELREDDTDAWLNARSGLLLDPYFSATKIAWILDHVEGARARAEQGDLAFGTIDSWLIYKLTGGQRHVTDIGNAARTNLFNIVEQRWDPDLLRFFDVPEAMMPKVLESTAEFGVIEPELLGAPVTVGGVAGDQQAATIGQACFSPGMVKNTYGTGCFMVQNIGEQFVQSKNRLLTTVAYRLNGTTTYALEGSIFIAGAAVQWLRDALKIIDAAPDTQALAESLEGNDGVYLVPAFAGLGAPYWDPDARGAVLGLSRGTGIAHFARAALESVSYQTRDLMEAMKADALDAVELRVDGGMVANNWLCQFQADILQLPVVRPQITETTALGAAFLAGLHAGVYDSLDDIAALWGEDRRFRPDASPESVDALYAGWQEAVARVRSE</sequence>
<dbReference type="PANTHER" id="PTHR10196:SF78">
    <property type="entry name" value="GLYCEROL KINASE"/>
    <property type="match status" value="1"/>
</dbReference>
<comment type="similarity">
    <text evidence="2 9 10">Belongs to the FGGY kinase family.</text>
</comment>
<protein>
    <recommendedName>
        <fullName evidence="9">Glycerol kinase</fullName>
        <ecNumber evidence="9">2.7.1.30</ecNumber>
    </recommendedName>
    <alternativeName>
        <fullName evidence="9">ATP:glycerol 3-phosphotransferase</fullName>
    </alternativeName>
    <alternativeName>
        <fullName evidence="9">Glycerokinase</fullName>
        <shortName evidence="9">GK</shortName>
    </alternativeName>
</protein>
<feature type="binding site" evidence="9">
    <location>
        <position position="265"/>
    </location>
    <ligand>
        <name>ADP</name>
        <dbReference type="ChEBI" id="CHEBI:456216"/>
    </ligand>
</feature>
<dbReference type="InterPro" id="IPR043129">
    <property type="entry name" value="ATPase_NBD"/>
</dbReference>
<dbReference type="InterPro" id="IPR018485">
    <property type="entry name" value="FGGY_C"/>
</dbReference>
<dbReference type="EC" id="2.7.1.30" evidence="9"/>
<keyword evidence="6 9" id="KW-0319">Glycerol metabolism</keyword>
<evidence type="ECO:0000256" key="8">
    <source>
        <dbReference type="ARBA" id="ARBA00052101"/>
    </source>
</evidence>
<dbReference type="NCBIfam" id="TIGR01311">
    <property type="entry name" value="glycerol_kin"/>
    <property type="match status" value="1"/>
</dbReference>
<name>A0A383XR98_9GAMM</name>
<evidence type="ECO:0000256" key="3">
    <source>
        <dbReference type="ARBA" id="ARBA00022679"/>
    </source>
</evidence>
<comment type="function">
    <text evidence="9">Key enzyme in the regulation of glycerol uptake and metabolism. Catalyzes the phosphorylation of glycerol to yield sn-glycerol 3-phosphate.</text>
</comment>
<feature type="domain" description="Carbohydrate kinase FGGY C-terminal" evidence="12">
    <location>
        <begin position="260"/>
        <end position="446"/>
    </location>
</feature>
<keyword evidence="14" id="KW-1185">Reference proteome</keyword>
<evidence type="ECO:0000313" key="14">
    <source>
        <dbReference type="Proteomes" id="UP000251800"/>
    </source>
</evidence>
<comment type="catalytic activity">
    <reaction evidence="8 9">
        <text>glycerol + ATP = sn-glycerol 3-phosphate + ADP + H(+)</text>
        <dbReference type="Rhea" id="RHEA:21644"/>
        <dbReference type="ChEBI" id="CHEBI:15378"/>
        <dbReference type="ChEBI" id="CHEBI:17754"/>
        <dbReference type="ChEBI" id="CHEBI:30616"/>
        <dbReference type="ChEBI" id="CHEBI:57597"/>
        <dbReference type="ChEBI" id="CHEBI:456216"/>
        <dbReference type="EC" id="2.7.1.30"/>
    </reaction>
</comment>
<keyword evidence="5 9" id="KW-0418">Kinase</keyword>
<feature type="binding site" evidence="9">
    <location>
        <position position="243"/>
    </location>
    <ligand>
        <name>glycerol</name>
        <dbReference type="ChEBI" id="CHEBI:17754"/>
    </ligand>
</feature>
<dbReference type="Gene3D" id="3.30.420.40">
    <property type="match status" value="2"/>
</dbReference>
<evidence type="ECO:0000256" key="5">
    <source>
        <dbReference type="ARBA" id="ARBA00022777"/>
    </source>
</evidence>
<dbReference type="PROSITE" id="PS00445">
    <property type="entry name" value="FGGY_KINASES_2"/>
    <property type="match status" value="1"/>
</dbReference>
<dbReference type="SUPFAM" id="SSF53067">
    <property type="entry name" value="Actin-like ATPase domain"/>
    <property type="match status" value="2"/>
</dbReference>
<feature type="binding site" evidence="9">
    <location>
        <position position="83"/>
    </location>
    <ligand>
        <name>glycerol</name>
        <dbReference type="ChEBI" id="CHEBI:17754"/>
    </ligand>
</feature>
<proteinExistence type="inferred from homology"/>
<dbReference type="GO" id="GO:0006072">
    <property type="term" value="P:glycerol-3-phosphate metabolic process"/>
    <property type="evidence" value="ECO:0007669"/>
    <property type="project" value="InterPro"/>
</dbReference>
<evidence type="ECO:0000256" key="1">
    <source>
        <dbReference type="ARBA" id="ARBA00005190"/>
    </source>
</evidence>
<evidence type="ECO:0000313" key="13">
    <source>
        <dbReference type="EMBL" id="PWN55152.1"/>
    </source>
</evidence>
<feature type="binding site" evidence="9">
    <location>
        <position position="16"/>
    </location>
    <ligand>
        <name>ADP</name>
        <dbReference type="ChEBI" id="CHEBI:456216"/>
    </ligand>
</feature>
<dbReference type="AlphaFoldDB" id="A0A383XR98"/>
<feature type="binding site" evidence="9">
    <location>
        <position position="308"/>
    </location>
    <ligand>
        <name>ADP</name>
        <dbReference type="ChEBI" id="CHEBI:456216"/>
    </ligand>
</feature>
<dbReference type="InterPro" id="IPR005999">
    <property type="entry name" value="Glycerol_kin"/>
</dbReference>
<feature type="binding site" evidence="9">
    <location>
        <position position="82"/>
    </location>
    <ligand>
        <name>glycerol</name>
        <dbReference type="ChEBI" id="CHEBI:17754"/>
    </ligand>
</feature>
<comment type="activity regulation">
    <text evidence="9">Inhibited by fructose 1,6-bisphosphate (FBP).</text>
</comment>
<evidence type="ECO:0000256" key="10">
    <source>
        <dbReference type="RuleBase" id="RU003733"/>
    </source>
</evidence>
<feature type="binding site" evidence="9">
    <location>
        <position position="12"/>
    </location>
    <ligand>
        <name>ATP</name>
        <dbReference type="ChEBI" id="CHEBI:30616"/>
    </ligand>
</feature>
<keyword evidence="3 9" id="KW-0808">Transferase</keyword>
<dbReference type="PIRSF" id="PIRSF000538">
    <property type="entry name" value="GlpK"/>
    <property type="match status" value="1"/>
</dbReference>
<dbReference type="GO" id="GO:0005829">
    <property type="term" value="C:cytosol"/>
    <property type="evidence" value="ECO:0007669"/>
    <property type="project" value="TreeGrafter"/>
</dbReference>
<dbReference type="UniPathway" id="UPA00618">
    <property type="reaction ID" value="UER00672"/>
</dbReference>
<gene>
    <name evidence="9 13" type="primary">glpK</name>
    <name evidence="13" type="ORF">DEH80_14095</name>
</gene>
<dbReference type="PROSITE" id="PS00933">
    <property type="entry name" value="FGGY_KINASES_1"/>
    <property type="match status" value="1"/>
</dbReference>
<dbReference type="EMBL" id="QEQK01000013">
    <property type="protein sequence ID" value="PWN55152.1"/>
    <property type="molecule type" value="Genomic_DNA"/>
</dbReference>
<dbReference type="InterPro" id="IPR018484">
    <property type="entry name" value="FGGY_N"/>
</dbReference>
<feature type="binding site" evidence="9">
    <location>
        <position position="134"/>
    </location>
    <ligand>
        <name>sn-glycerol 3-phosphate</name>
        <dbReference type="ChEBI" id="CHEBI:57597"/>
    </ligand>
</feature>
<evidence type="ECO:0000259" key="11">
    <source>
        <dbReference type="Pfam" id="PF00370"/>
    </source>
</evidence>
<feature type="binding site" evidence="9">
    <location>
        <position position="265"/>
    </location>
    <ligand>
        <name>ATP</name>
        <dbReference type="ChEBI" id="CHEBI:30616"/>
    </ligand>
</feature>
<comment type="pathway">
    <text evidence="1 9">Polyol metabolism; glycerol degradation via glycerol kinase pathway; sn-glycerol 3-phosphate from glycerol: step 1/1.</text>
</comment>
<dbReference type="GO" id="GO:0004370">
    <property type="term" value="F:glycerol kinase activity"/>
    <property type="evidence" value="ECO:0007669"/>
    <property type="project" value="UniProtKB-UniRule"/>
</dbReference>
<feature type="binding site" evidence="9">
    <location>
        <position position="83"/>
    </location>
    <ligand>
        <name>sn-glycerol 3-phosphate</name>
        <dbReference type="ChEBI" id="CHEBI:57597"/>
    </ligand>
</feature>
<dbReference type="OrthoDB" id="9805576at2"/>
<feature type="binding site" evidence="9">
    <location>
        <position position="14"/>
    </location>
    <ligand>
        <name>ATP</name>
        <dbReference type="ChEBI" id="CHEBI:30616"/>
    </ligand>
</feature>
<dbReference type="InterPro" id="IPR018483">
    <property type="entry name" value="Carb_kinase_FGGY_CS"/>
</dbReference>
<dbReference type="FunFam" id="3.30.420.40:FF:000007">
    <property type="entry name" value="Glycerol kinase"/>
    <property type="match status" value="1"/>
</dbReference>
<dbReference type="FunFam" id="3.30.420.40:FF:000008">
    <property type="entry name" value="Glycerol kinase"/>
    <property type="match status" value="1"/>
</dbReference>
<evidence type="ECO:0000256" key="7">
    <source>
        <dbReference type="ARBA" id="ARBA00022840"/>
    </source>
</evidence>
<dbReference type="Proteomes" id="UP000251800">
    <property type="component" value="Unassembled WGS sequence"/>
</dbReference>
<dbReference type="InterPro" id="IPR000577">
    <property type="entry name" value="Carb_kinase_FGGY"/>
</dbReference>
<feature type="binding site" evidence="9">
    <location>
        <position position="408"/>
    </location>
    <ligand>
        <name>ATP</name>
        <dbReference type="ChEBI" id="CHEBI:30616"/>
    </ligand>
</feature>
<evidence type="ECO:0000259" key="12">
    <source>
        <dbReference type="Pfam" id="PF02782"/>
    </source>
</evidence>
<feature type="binding site" evidence="9">
    <location>
        <position position="243"/>
    </location>
    <ligand>
        <name>sn-glycerol 3-phosphate</name>
        <dbReference type="ChEBI" id="CHEBI:57597"/>
    </ligand>
</feature>
<feature type="binding site" evidence="9">
    <location>
        <position position="308"/>
    </location>
    <ligand>
        <name>ATP</name>
        <dbReference type="ChEBI" id="CHEBI:30616"/>
    </ligand>
</feature>
<keyword evidence="7 9" id="KW-0067">ATP-binding</keyword>
<feature type="binding site" evidence="9">
    <location>
        <position position="134"/>
    </location>
    <ligand>
        <name>glycerol</name>
        <dbReference type="ChEBI" id="CHEBI:17754"/>
    </ligand>
</feature>
<feature type="binding site" evidence="9">
    <location>
        <position position="412"/>
    </location>
    <ligand>
        <name>ADP</name>
        <dbReference type="ChEBI" id="CHEBI:456216"/>
    </ligand>
</feature>
<feature type="binding site" evidence="9">
    <location>
        <position position="312"/>
    </location>
    <ligand>
        <name>ATP</name>
        <dbReference type="ChEBI" id="CHEBI:30616"/>
    </ligand>
</feature>
<dbReference type="HAMAP" id="MF_00186">
    <property type="entry name" value="Glycerol_kin"/>
    <property type="match status" value="1"/>
</dbReference>
<organism evidence="13 14">
    <name type="scientific">Abyssibacter profundi</name>
    <dbReference type="NCBI Taxonomy" id="2182787"/>
    <lineage>
        <taxon>Bacteria</taxon>
        <taxon>Pseudomonadati</taxon>
        <taxon>Pseudomonadota</taxon>
        <taxon>Gammaproteobacteria</taxon>
        <taxon>Chromatiales</taxon>
        <taxon>Oceanococcaceae</taxon>
        <taxon>Abyssibacter</taxon>
    </lineage>
</organism>
<feature type="binding site" evidence="9">
    <location>
        <position position="12"/>
    </location>
    <ligand>
        <name>ADP</name>
        <dbReference type="ChEBI" id="CHEBI:456216"/>
    </ligand>
</feature>